<evidence type="ECO:0000313" key="3">
    <source>
        <dbReference type="EMBL" id="PCH12486.1"/>
    </source>
</evidence>
<proteinExistence type="inferred from homology"/>
<dbReference type="InterPro" id="IPR000120">
    <property type="entry name" value="Amidase"/>
</dbReference>
<name>A0A854WPW0_9STRE</name>
<dbReference type="AlphaFoldDB" id="A0A854WPW0"/>
<dbReference type="PANTHER" id="PTHR11895:SF7">
    <property type="entry name" value="GLUTAMYL-TRNA(GLN) AMIDOTRANSFERASE SUBUNIT A, MITOCHONDRIAL"/>
    <property type="match status" value="1"/>
</dbReference>
<dbReference type="Pfam" id="PF01425">
    <property type="entry name" value="Amidase"/>
    <property type="match status" value="1"/>
</dbReference>
<evidence type="ECO:0000259" key="2">
    <source>
        <dbReference type="Pfam" id="PF01425"/>
    </source>
</evidence>
<dbReference type="SUPFAM" id="SSF75304">
    <property type="entry name" value="Amidase signature (AS) enzymes"/>
    <property type="match status" value="1"/>
</dbReference>
<dbReference type="GO" id="GO:0016787">
    <property type="term" value="F:hydrolase activity"/>
    <property type="evidence" value="ECO:0007669"/>
    <property type="project" value="UniProtKB-KW"/>
</dbReference>
<dbReference type="InterPro" id="IPR023631">
    <property type="entry name" value="Amidase_dom"/>
</dbReference>
<protein>
    <submittedName>
        <fullName evidence="3">6-aminohexanoate-cyclic-dimer hydrolase</fullName>
    </submittedName>
</protein>
<dbReference type="NCBIfam" id="NF005099">
    <property type="entry name" value="PRK06529.1"/>
    <property type="match status" value="1"/>
</dbReference>
<reference evidence="3 4" key="1">
    <citation type="submission" date="2016-06" db="EMBL/GenBank/DDBJ databases">
        <authorList>
            <person name="Haines A.N."/>
            <person name="Council K.R."/>
        </authorList>
    </citation>
    <scope>NUCLEOTIDE SEQUENCE [LARGE SCALE GENOMIC DNA]</scope>
    <source>
        <strain evidence="3 4">SP158-29</strain>
    </source>
</reference>
<evidence type="ECO:0000313" key="4">
    <source>
        <dbReference type="Proteomes" id="UP000217465"/>
    </source>
</evidence>
<comment type="caution">
    <text evidence="3">The sequence shown here is derived from an EMBL/GenBank/DDBJ whole genome shotgun (WGS) entry which is preliminary data.</text>
</comment>
<sequence>MEFKDATAMAEAVRAGQVSPKELVMDTIRKANALNPDINAIISTRYEKALKEADKRDFTDKPFAGVPIYLKDLGMDMKDELSGSGSILFKDTIASKTDYYVQALEDLGFIILGKTNTPEYGFKNISDSRTFGIVNLPFDKSRNAGGSSGAAAALISAGITVISPASDGGGSIRIPASFNGLIGLKTSRGRIPSGPNPYRRWQGAAVQFAITKSVRDTRNLLYYLQDCQLESPFPLPILTKEELFDSQLPHMKVAYLTKNPDGTDLGSEAKQAVLNAVQFLKVKGYEAVELESAPIDMKELISHYYVMNSVETASMFAGIEKFLGRPVIKADMEPMTWAIYQSGQMILAKDYTAMMHVWDNYSAIMDVFHKTYDLLLTPTTHDVAPKHGQINPSPQLLEKLANAEKFMPAEQMQLVTEMFRPGLALNPYTPLVNLTGQPAINLPTHQTKSGLPLGIQFMAAKGREDLLLQVAQLFEDNGKLML</sequence>
<gene>
    <name evidence="3" type="primary">nylA</name>
    <name evidence="3" type="ORF">A9Y57_01205</name>
</gene>
<dbReference type="EMBL" id="NSGR01000008">
    <property type="protein sequence ID" value="PCH12486.1"/>
    <property type="molecule type" value="Genomic_DNA"/>
</dbReference>
<dbReference type="RefSeq" id="WP_096633590.1">
    <property type="nucleotide sequence ID" value="NZ_NSGR01000008.1"/>
</dbReference>
<dbReference type="PANTHER" id="PTHR11895">
    <property type="entry name" value="TRANSAMIDASE"/>
    <property type="match status" value="1"/>
</dbReference>
<organism evidence="3 4">
    <name type="scientific">Streptococcus parauberis</name>
    <dbReference type="NCBI Taxonomy" id="1348"/>
    <lineage>
        <taxon>Bacteria</taxon>
        <taxon>Bacillati</taxon>
        <taxon>Bacillota</taxon>
        <taxon>Bacilli</taxon>
        <taxon>Lactobacillales</taxon>
        <taxon>Streptococcaceae</taxon>
        <taxon>Streptococcus</taxon>
    </lineage>
</organism>
<evidence type="ECO:0000256" key="1">
    <source>
        <dbReference type="ARBA" id="ARBA00009199"/>
    </source>
</evidence>
<dbReference type="InterPro" id="IPR036928">
    <property type="entry name" value="AS_sf"/>
</dbReference>
<dbReference type="Gene3D" id="3.90.1300.10">
    <property type="entry name" value="Amidase signature (AS) domain"/>
    <property type="match status" value="1"/>
</dbReference>
<comment type="similarity">
    <text evidence="1">Belongs to the amidase family.</text>
</comment>
<feature type="domain" description="Amidase" evidence="2">
    <location>
        <begin position="22"/>
        <end position="468"/>
    </location>
</feature>
<keyword evidence="3" id="KW-0378">Hydrolase</keyword>
<accession>A0A854WPW0</accession>
<dbReference type="Proteomes" id="UP000217465">
    <property type="component" value="Unassembled WGS sequence"/>
</dbReference>